<name>A0ABX8Z4C2_9NEIS</name>
<sequence>MYASRDKLIILDADGTIIDAFSAIEAAFTQHGMAIGDLDRFQKRRNLFKYLGGIKEFPRNLAKSLGNSNRKELINTLTDIYRERAELYPGIAPLLQQLLATPGIRVGLVTRNVTHEPAITLSRLFARHDLDIQQLDFFSCIPLKTPKTEHFSAALKQLEINPARAFACGDEHNDYLSMQAAGFNPFMVSYGFEDFRRLTLKYAVPEVIISRTPQALSERIRHAFDLPDEFTPALNVAQHSA</sequence>
<dbReference type="Gene3D" id="3.40.50.1000">
    <property type="entry name" value="HAD superfamily/HAD-like"/>
    <property type="match status" value="1"/>
</dbReference>
<dbReference type="SUPFAM" id="SSF56784">
    <property type="entry name" value="HAD-like"/>
    <property type="match status" value="1"/>
</dbReference>
<dbReference type="SFLD" id="SFLDS00003">
    <property type="entry name" value="Haloacid_Dehalogenase"/>
    <property type="match status" value="1"/>
</dbReference>
<dbReference type="EC" id="3.1.3.18" evidence="4"/>
<dbReference type="PANTHER" id="PTHR43434:SF1">
    <property type="entry name" value="PHOSPHOGLYCOLATE PHOSPHATASE"/>
    <property type="match status" value="1"/>
</dbReference>
<accession>A0ABX8Z4C2</accession>
<evidence type="ECO:0000256" key="1">
    <source>
        <dbReference type="ARBA" id="ARBA00000830"/>
    </source>
</evidence>
<dbReference type="Pfam" id="PF00702">
    <property type="entry name" value="Hydrolase"/>
    <property type="match status" value="1"/>
</dbReference>
<comment type="similarity">
    <text evidence="3">Belongs to the HAD-like hydrolase superfamily. CbbY/CbbZ/Gph/YieH family.</text>
</comment>
<dbReference type="InterPro" id="IPR050155">
    <property type="entry name" value="HAD-like_hydrolase_sf"/>
</dbReference>
<organism evidence="5 6">
    <name type="scientific">Deefgea tanakiae</name>
    <dbReference type="NCBI Taxonomy" id="2865840"/>
    <lineage>
        <taxon>Bacteria</taxon>
        <taxon>Pseudomonadati</taxon>
        <taxon>Pseudomonadota</taxon>
        <taxon>Betaproteobacteria</taxon>
        <taxon>Neisseriales</taxon>
        <taxon>Chitinibacteraceae</taxon>
        <taxon>Deefgea</taxon>
    </lineage>
</organism>
<dbReference type="Gene3D" id="1.10.150.240">
    <property type="entry name" value="Putative phosphatase, domain 2"/>
    <property type="match status" value="1"/>
</dbReference>
<dbReference type="InterPro" id="IPR023214">
    <property type="entry name" value="HAD_sf"/>
</dbReference>
<comment type="catalytic activity">
    <reaction evidence="1">
        <text>2-phosphoglycolate + H2O = glycolate + phosphate</text>
        <dbReference type="Rhea" id="RHEA:14369"/>
        <dbReference type="ChEBI" id="CHEBI:15377"/>
        <dbReference type="ChEBI" id="CHEBI:29805"/>
        <dbReference type="ChEBI" id="CHEBI:43474"/>
        <dbReference type="ChEBI" id="CHEBI:58033"/>
        <dbReference type="EC" id="3.1.3.18"/>
    </reaction>
</comment>
<evidence type="ECO:0000313" key="6">
    <source>
        <dbReference type="Proteomes" id="UP000825679"/>
    </source>
</evidence>
<keyword evidence="6" id="KW-1185">Reference proteome</keyword>
<evidence type="ECO:0000313" key="5">
    <source>
        <dbReference type="EMBL" id="QZA77422.1"/>
    </source>
</evidence>
<evidence type="ECO:0000256" key="4">
    <source>
        <dbReference type="ARBA" id="ARBA00013078"/>
    </source>
</evidence>
<evidence type="ECO:0000256" key="3">
    <source>
        <dbReference type="ARBA" id="ARBA00006171"/>
    </source>
</evidence>
<dbReference type="SFLD" id="SFLDG01129">
    <property type="entry name" value="C1.5:_HAD__Beta-PGM__Phosphata"/>
    <property type="match status" value="1"/>
</dbReference>
<dbReference type="EMBL" id="CP081150">
    <property type="protein sequence ID" value="QZA77422.1"/>
    <property type="molecule type" value="Genomic_DNA"/>
</dbReference>
<dbReference type="RefSeq" id="WP_221005803.1">
    <property type="nucleotide sequence ID" value="NZ_CP081150.1"/>
</dbReference>
<dbReference type="InterPro" id="IPR023198">
    <property type="entry name" value="PGP-like_dom2"/>
</dbReference>
<dbReference type="PANTHER" id="PTHR43434">
    <property type="entry name" value="PHOSPHOGLYCOLATE PHOSPHATASE"/>
    <property type="match status" value="1"/>
</dbReference>
<reference evidence="5 6" key="1">
    <citation type="submission" date="2021-08" db="EMBL/GenBank/DDBJ databases">
        <title>complete genome sequencing of Deefgea sp. D25.</title>
        <authorList>
            <person name="Bae J.-W."/>
            <person name="Gim D.-H."/>
        </authorList>
    </citation>
    <scope>NUCLEOTIDE SEQUENCE [LARGE SCALE GENOMIC DNA]</scope>
    <source>
        <strain evidence="5 6">D25</strain>
    </source>
</reference>
<dbReference type="InterPro" id="IPR036412">
    <property type="entry name" value="HAD-like_sf"/>
</dbReference>
<comment type="pathway">
    <text evidence="2">Organic acid metabolism; glycolate biosynthesis; glycolate from 2-phosphoglycolate: step 1/1.</text>
</comment>
<proteinExistence type="inferred from homology"/>
<evidence type="ECO:0000256" key="2">
    <source>
        <dbReference type="ARBA" id="ARBA00004818"/>
    </source>
</evidence>
<dbReference type="Proteomes" id="UP000825679">
    <property type="component" value="Chromosome"/>
</dbReference>
<protein>
    <recommendedName>
        <fullName evidence="4">phosphoglycolate phosphatase</fullName>
        <ecNumber evidence="4">3.1.3.18</ecNumber>
    </recommendedName>
</protein>
<gene>
    <name evidence="5" type="ORF">K4H28_14220</name>
</gene>